<proteinExistence type="predicted"/>
<accession>A0A8B6DYW1</accession>
<dbReference type="Pfam" id="PF00059">
    <property type="entry name" value="Lectin_C"/>
    <property type="match status" value="1"/>
</dbReference>
<dbReference type="InterPro" id="IPR016186">
    <property type="entry name" value="C-type_lectin-like/link_sf"/>
</dbReference>
<keyword evidence="4" id="KW-1185">Reference proteome</keyword>
<dbReference type="EMBL" id="UYJE01004221">
    <property type="protein sequence ID" value="VDI26186.1"/>
    <property type="molecule type" value="Genomic_DNA"/>
</dbReference>
<dbReference type="SUPFAM" id="SSF56436">
    <property type="entry name" value="C-type lectin-like"/>
    <property type="match status" value="1"/>
</dbReference>
<dbReference type="CDD" id="cd00037">
    <property type="entry name" value="CLECT"/>
    <property type="match status" value="1"/>
</dbReference>
<evidence type="ECO:0000313" key="4">
    <source>
        <dbReference type="Proteomes" id="UP000596742"/>
    </source>
</evidence>
<organism evidence="3 4">
    <name type="scientific">Mytilus galloprovincialis</name>
    <name type="common">Mediterranean mussel</name>
    <dbReference type="NCBI Taxonomy" id="29158"/>
    <lineage>
        <taxon>Eukaryota</taxon>
        <taxon>Metazoa</taxon>
        <taxon>Spiralia</taxon>
        <taxon>Lophotrochozoa</taxon>
        <taxon>Mollusca</taxon>
        <taxon>Bivalvia</taxon>
        <taxon>Autobranchia</taxon>
        <taxon>Pteriomorphia</taxon>
        <taxon>Mytilida</taxon>
        <taxon>Mytiloidea</taxon>
        <taxon>Mytilidae</taxon>
        <taxon>Mytilinae</taxon>
        <taxon>Mytilus</taxon>
    </lineage>
</organism>
<evidence type="ECO:0000256" key="1">
    <source>
        <dbReference type="SAM" id="SignalP"/>
    </source>
</evidence>
<dbReference type="InterPro" id="IPR016187">
    <property type="entry name" value="CTDL_fold"/>
</dbReference>
<dbReference type="InterPro" id="IPR001304">
    <property type="entry name" value="C-type_lectin-like"/>
</dbReference>
<reference evidence="3" key="1">
    <citation type="submission" date="2018-11" db="EMBL/GenBank/DDBJ databases">
        <authorList>
            <person name="Alioto T."/>
            <person name="Alioto T."/>
        </authorList>
    </citation>
    <scope>NUCLEOTIDE SEQUENCE</scope>
</reference>
<sequence>MQPLLTLICLIGPLSVSGQSCSYSYIPGPFNWKDGRDSCINDGMDLAVIKDQETLEEVKVYVATNGWTNDIWIGLLWNTIDLSFKWINNEPLGLWTNWPSGEPNCMEITEKDQLNCPVSSDQNCVRIQSLSLEWRTQGCYNLYPVLCQRCT</sequence>
<feature type="signal peptide" evidence="1">
    <location>
        <begin position="1"/>
        <end position="18"/>
    </location>
</feature>
<dbReference type="AlphaFoldDB" id="A0A8B6DYW1"/>
<dbReference type="Proteomes" id="UP000596742">
    <property type="component" value="Unassembled WGS sequence"/>
</dbReference>
<name>A0A8B6DYW1_MYTGA</name>
<comment type="caution">
    <text evidence="3">The sequence shown here is derived from an EMBL/GenBank/DDBJ whole genome shotgun (WGS) entry which is preliminary data.</text>
</comment>
<evidence type="ECO:0000259" key="2">
    <source>
        <dbReference type="PROSITE" id="PS50041"/>
    </source>
</evidence>
<dbReference type="Gene3D" id="3.10.100.10">
    <property type="entry name" value="Mannose-Binding Protein A, subunit A"/>
    <property type="match status" value="1"/>
</dbReference>
<feature type="non-terminal residue" evidence="3">
    <location>
        <position position="151"/>
    </location>
</feature>
<feature type="chain" id="PRO_5032467201" description="C-type lectin domain-containing protein" evidence="1">
    <location>
        <begin position="19"/>
        <end position="151"/>
    </location>
</feature>
<dbReference type="SMART" id="SM00034">
    <property type="entry name" value="CLECT"/>
    <property type="match status" value="1"/>
</dbReference>
<keyword evidence="1" id="KW-0732">Signal</keyword>
<feature type="domain" description="C-type lectin" evidence="2">
    <location>
        <begin position="17"/>
        <end position="148"/>
    </location>
</feature>
<dbReference type="InterPro" id="IPR050111">
    <property type="entry name" value="C-type_lectin/snaclec_domain"/>
</dbReference>
<evidence type="ECO:0000313" key="3">
    <source>
        <dbReference type="EMBL" id="VDI26186.1"/>
    </source>
</evidence>
<gene>
    <name evidence="3" type="ORF">MGAL_10B056872</name>
</gene>
<dbReference type="PROSITE" id="PS50041">
    <property type="entry name" value="C_TYPE_LECTIN_2"/>
    <property type="match status" value="1"/>
</dbReference>
<protein>
    <recommendedName>
        <fullName evidence="2">C-type lectin domain-containing protein</fullName>
    </recommendedName>
</protein>
<dbReference type="PANTHER" id="PTHR22803">
    <property type="entry name" value="MANNOSE, PHOSPHOLIPASE, LECTIN RECEPTOR RELATED"/>
    <property type="match status" value="1"/>
</dbReference>